<sequence>MEKSYKKDFQSWKGIITLKLLCCNIMAGRFNWRKYCTPQSYFGQEICVIPLHCSYGQIGYTVYFPYSDMPEVEYDWEMDKLTIDNEDWKNYLQN</sequence>
<comment type="caution">
    <text evidence="1">The sequence shown here is derived from an EMBL/GenBank/DDBJ whole genome shotgun (WGS) entry which is preliminary data.</text>
</comment>
<accession>A0A5M5ZPA6</accession>
<name>A0A5M5ZPA6_9BACT</name>
<dbReference type="AlphaFoldDB" id="A0A5M5ZPA6"/>
<evidence type="ECO:0000313" key="1">
    <source>
        <dbReference type="EMBL" id="KAA5379545.1"/>
    </source>
</evidence>
<dbReference type="EMBL" id="VVZB01000019">
    <property type="protein sequence ID" value="KAA5379545.1"/>
    <property type="molecule type" value="Genomic_DNA"/>
</dbReference>
<gene>
    <name evidence="1" type="ORF">F2Y61_20355</name>
</gene>
<reference evidence="1 2" key="1">
    <citation type="journal article" date="2019" name="Nat. Med.">
        <title>A library of human gut bacterial isolates paired with longitudinal multiomics data enables mechanistic microbiome research.</title>
        <authorList>
            <person name="Poyet M."/>
            <person name="Groussin M."/>
            <person name="Gibbons S.M."/>
            <person name="Avila-Pacheco J."/>
            <person name="Jiang X."/>
            <person name="Kearney S.M."/>
            <person name="Perrotta A.R."/>
            <person name="Berdy B."/>
            <person name="Zhao S."/>
            <person name="Lieberman T.D."/>
            <person name="Swanson P.K."/>
            <person name="Smith M."/>
            <person name="Roesemann S."/>
            <person name="Alexander J.E."/>
            <person name="Rich S.A."/>
            <person name="Livny J."/>
            <person name="Vlamakis H."/>
            <person name="Clish C."/>
            <person name="Bullock K."/>
            <person name="Deik A."/>
            <person name="Scott J."/>
            <person name="Pierce K.A."/>
            <person name="Xavier R.J."/>
            <person name="Alm E.J."/>
        </authorList>
    </citation>
    <scope>NUCLEOTIDE SEQUENCE [LARGE SCALE GENOMIC DNA]</scope>
    <source>
        <strain evidence="1 2">BIOML-A5</strain>
    </source>
</reference>
<evidence type="ECO:0000313" key="2">
    <source>
        <dbReference type="Proteomes" id="UP000347681"/>
    </source>
</evidence>
<dbReference type="RefSeq" id="WP_008152064.1">
    <property type="nucleotide sequence ID" value="NZ_JAHONO010000005.1"/>
</dbReference>
<dbReference type="Proteomes" id="UP000347681">
    <property type="component" value="Unassembled WGS sequence"/>
</dbReference>
<proteinExistence type="predicted"/>
<protein>
    <submittedName>
        <fullName evidence="1">Uncharacterized protein</fullName>
    </submittedName>
</protein>
<dbReference type="GeneID" id="93406754"/>
<organism evidence="1 2">
    <name type="scientific">Phocaeicola dorei</name>
    <dbReference type="NCBI Taxonomy" id="357276"/>
    <lineage>
        <taxon>Bacteria</taxon>
        <taxon>Pseudomonadati</taxon>
        <taxon>Bacteroidota</taxon>
        <taxon>Bacteroidia</taxon>
        <taxon>Bacteroidales</taxon>
        <taxon>Bacteroidaceae</taxon>
        <taxon>Phocaeicola</taxon>
    </lineage>
</organism>